<dbReference type="SUPFAM" id="SSF47616">
    <property type="entry name" value="GST C-terminal domain-like"/>
    <property type="match status" value="1"/>
</dbReference>
<dbReference type="Proteomes" id="UP000494256">
    <property type="component" value="Unassembled WGS sequence"/>
</dbReference>
<evidence type="ECO:0000259" key="2">
    <source>
        <dbReference type="PROSITE" id="PS50404"/>
    </source>
</evidence>
<keyword evidence="6" id="KW-1185">Reference proteome</keyword>
<dbReference type="EMBL" id="CADEBD010000284">
    <property type="protein sequence ID" value="CAB3229056.1"/>
    <property type="molecule type" value="Genomic_DNA"/>
</dbReference>
<sequence length="221" mass="24718">MSNLKDIQAPKLYHFNVSGPSRGALFAARVIGVPVEIEVINLFKKEQLNESFLKINPQHCLPTLDDDGFIIWESRAIACYLADKYGKDDQFYPKDLKKRALVNQRLFFDSSSLYVKIRAICLPILYFGVKEISQPLRDDLNTTLGFLETFLSDSEWVAGDSPTIADTSTYASLSSILAVGWDISSFPNIQRWVKQCSELPGAAENDEGAKAFGDAIKNNLK</sequence>
<dbReference type="InterPro" id="IPR010987">
    <property type="entry name" value="Glutathione-S-Trfase_C-like"/>
</dbReference>
<dbReference type="FunFam" id="3.40.30.10:FF:000034">
    <property type="entry name" value="glutathione S-transferase 1"/>
    <property type="match status" value="1"/>
</dbReference>
<dbReference type="InterPro" id="IPR004046">
    <property type="entry name" value="GST_C"/>
</dbReference>
<evidence type="ECO:0000313" key="7">
    <source>
        <dbReference type="Proteomes" id="UP000494256"/>
    </source>
</evidence>
<dbReference type="OrthoDB" id="2309723at2759"/>
<dbReference type="SFLD" id="SFLDG00358">
    <property type="entry name" value="Main_(cytGST)"/>
    <property type="match status" value="1"/>
</dbReference>
<dbReference type="InterPro" id="IPR004045">
    <property type="entry name" value="Glutathione_S-Trfase_N"/>
</dbReference>
<dbReference type="PANTHER" id="PTHR43969">
    <property type="entry name" value="GLUTATHIONE S TRANSFERASE D10, ISOFORM A-RELATED"/>
    <property type="match status" value="1"/>
</dbReference>
<dbReference type="Gene3D" id="3.40.30.10">
    <property type="entry name" value="Glutaredoxin"/>
    <property type="match status" value="1"/>
</dbReference>
<dbReference type="CDD" id="cd03045">
    <property type="entry name" value="GST_N_Delta_Epsilon"/>
    <property type="match status" value="1"/>
</dbReference>
<dbReference type="SFLD" id="SFLDS00019">
    <property type="entry name" value="Glutathione_Transferase_(cytos"/>
    <property type="match status" value="1"/>
</dbReference>
<proteinExistence type="predicted"/>
<feature type="domain" description="GST N-terminal" evidence="2">
    <location>
        <begin position="8"/>
        <end position="89"/>
    </location>
</feature>
<dbReference type="GO" id="GO:0004364">
    <property type="term" value="F:glutathione transferase activity"/>
    <property type="evidence" value="ECO:0007669"/>
    <property type="project" value="TreeGrafter"/>
</dbReference>
<dbReference type="CDD" id="cd03177">
    <property type="entry name" value="GST_C_Delta_Epsilon"/>
    <property type="match status" value="1"/>
</dbReference>
<evidence type="ECO:0000256" key="1">
    <source>
        <dbReference type="ARBA" id="ARBA00011738"/>
    </source>
</evidence>
<dbReference type="AlphaFoldDB" id="A0A8S1BCE2"/>
<dbReference type="InterPro" id="IPR040079">
    <property type="entry name" value="Glutathione_S-Trfase"/>
</dbReference>
<dbReference type="PROSITE" id="PS50404">
    <property type="entry name" value="GST_NTER"/>
    <property type="match status" value="1"/>
</dbReference>
<dbReference type="InterPro" id="IPR036282">
    <property type="entry name" value="Glutathione-S-Trfase_C_sf"/>
</dbReference>
<gene>
    <name evidence="5" type="ORF">APLA_LOCUS15855</name>
    <name evidence="4" type="ORF">APLA_LOCUS3837</name>
</gene>
<evidence type="ECO:0008006" key="8">
    <source>
        <dbReference type="Google" id="ProtNLM"/>
    </source>
</evidence>
<evidence type="ECO:0000313" key="5">
    <source>
        <dbReference type="EMBL" id="CAB3257242.1"/>
    </source>
</evidence>
<dbReference type="PROSITE" id="PS50405">
    <property type="entry name" value="GST_CTER"/>
    <property type="match status" value="1"/>
</dbReference>
<comment type="caution">
    <text evidence="5">The sequence shown here is derived from an EMBL/GenBank/DDBJ whole genome shotgun (WGS) entry which is preliminary data.</text>
</comment>
<dbReference type="SUPFAM" id="SSF52833">
    <property type="entry name" value="Thioredoxin-like"/>
    <property type="match status" value="1"/>
</dbReference>
<organism evidence="5 6">
    <name type="scientific">Arctia plantaginis</name>
    <name type="common">Wood tiger moth</name>
    <name type="synonym">Phalaena plantaginis</name>
    <dbReference type="NCBI Taxonomy" id="874455"/>
    <lineage>
        <taxon>Eukaryota</taxon>
        <taxon>Metazoa</taxon>
        <taxon>Ecdysozoa</taxon>
        <taxon>Arthropoda</taxon>
        <taxon>Hexapoda</taxon>
        <taxon>Insecta</taxon>
        <taxon>Pterygota</taxon>
        <taxon>Neoptera</taxon>
        <taxon>Endopterygota</taxon>
        <taxon>Lepidoptera</taxon>
        <taxon>Glossata</taxon>
        <taxon>Ditrysia</taxon>
        <taxon>Noctuoidea</taxon>
        <taxon>Erebidae</taxon>
        <taxon>Arctiinae</taxon>
        <taxon>Arctia</taxon>
    </lineage>
</organism>
<dbReference type="GO" id="GO:0006749">
    <property type="term" value="P:glutathione metabolic process"/>
    <property type="evidence" value="ECO:0007669"/>
    <property type="project" value="TreeGrafter"/>
</dbReference>
<evidence type="ECO:0000259" key="3">
    <source>
        <dbReference type="PROSITE" id="PS50405"/>
    </source>
</evidence>
<protein>
    <recommendedName>
        <fullName evidence="8">Glutathione S-transferase</fullName>
    </recommendedName>
</protein>
<reference evidence="6 7" key="1">
    <citation type="submission" date="2020-04" db="EMBL/GenBank/DDBJ databases">
        <authorList>
            <person name="Wallbank WR R."/>
            <person name="Pardo Diaz C."/>
            <person name="Kozak K."/>
            <person name="Martin S."/>
            <person name="Jiggins C."/>
            <person name="Moest M."/>
            <person name="Warren A I."/>
            <person name="Byers J.R.P. K."/>
            <person name="Montejo-Kovacevich G."/>
            <person name="Yen C E."/>
        </authorList>
    </citation>
    <scope>NUCLEOTIDE SEQUENCE [LARGE SCALE GENOMIC DNA]</scope>
</reference>
<dbReference type="EMBL" id="CADEBC010000590">
    <property type="protein sequence ID" value="CAB3257242.1"/>
    <property type="molecule type" value="Genomic_DNA"/>
</dbReference>
<dbReference type="Proteomes" id="UP000494106">
    <property type="component" value="Unassembled WGS sequence"/>
</dbReference>
<evidence type="ECO:0000313" key="4">
    <source>
        <dbReference type="EMBL" id="CAB3229056.1"/>
    </source>
</evidence>
<dbReference type="PANTHER" id="PTHR43969:SF9">
    <property type="entry name" value="GLUTATHIONE S TRANSFERASE D10, ISOFORM A-RELATED"/>
    <property type="match status" value="1"/>
</dbReference>
<dbReference type="InterPro" id="IPR036249">
    <property type="entry name" value="Thioredoxin-like_sf"/>
</dbReference>
<feature type="domain" description="GST C-terminal" evidence="3">
    <location>
        <begin position="95"/>
        <end position="220"/>
    </location>
</feature>
<comment type="subunit">
    <text evidence="1">Homodimer.</text>
</comment>
<dbReference type="Pfam" id="PF00043">
    <property type="entry name" value="GST_C"/>
    <property type="match status" value="1"/>
</dbReference>
<evidence type="ECO:0000313" key="6">
    <source>
        <dbReference type="Proteomes" id="UP000494106"/>
    </source>
</evidence>
<dbReference type="SFLD" id="SFLDG01153">
    <property type="entry name" value="Main.4:_Theta-like"/>
    <property type="match status" value="1"/>
</dbReference>
<name>A0A8S1BCE2_ARCPL</name>
<dbReference type="FunFam" id="1.20.1050.10:FF:000007">
    <property type="entry name" value="Glutathione S-transferase 1-1"/>
    <property type="match status" value="1"/>
</dbReference>
<dbReference type="Gene3D" id="1.20.1050.10">
    <property type="match status" value="1"/>
</dbReference>
<dbReference type="Pfam" id="PF13417">
    <property type="entry name" value="GST_N_3"/>
    <property type="match status" value="1"/>
</dbReference>
<accession>A0A8S1BCE2</accession>